<dbReference type="GO" id="GO:0046491">
    <property type="term" value="P:L-methylmalonyl-CoA metabolic process"/>
    <property type="evidence" value="ECO:0007669"/>
    <property type="project" value="TreeGrafter"/>
</dbReference>
<organism evidence="3 4">
    <name type="scientific">Gordonia malaquae NBRC 108250</name>
    <dbReference type="NCBI Taxonomy" id="1223542"/>
    <lineage>
        <taxon>Bacteria</taxon>
        <taxon>Bacillati</taxon>
        <taxon>Actinomycetota</taxon>
        <taxon>Actinomycetes</taxon>
        <taxon>Mycobacteriales</taxon>
        <taxon>Gordoniaceae</taxon>
        <taxon>Gordonia</taxon>
    </lineage>
</organism>
<feature type="domain" description="VOC" evidence="2">
    <location>
        <begin position="110"/>
        <end position="230"/>
    </location>
</feature>
<protein>
    <recommendedName>
        <fullName evidence="2">VOC domain-containing protein</fullName>
    </recommendedName>
</protein>
<comment type="caution">
    <text evidence="3">The sequence shown here is derived from an EMBL/GenBank/DDBJ whole genome shotgun (WGS) entry which is preliminary data.</text>
</comment>
<dbReference type="Proteomes" id="UP000035009">
    <property type="component" value="Unassembled WGS sequence"/>
</dbReference>
<accession>M3VA30</accession>
<dbReference type="OrthoDB" id="4373689at2"/>
<dbReference type="Gene3D" id="3.10.180.10">
    <property type="entry name" value="2,3-Dihydroxybiphenyl 1,2-Dioxygenase, domain 1"/>
    <property type="match status" value="1"/>
</dbReference>
<dbReference type="RefSeq" id="WP_008376498.1">
    <property type="nucleotide sequence ID" value="NZ_BAOP01000003.1"/>
</dbReference>
<reference evidence="3 4" key="1">
    <citation type="submission" date="2013-02" db="EMBL/GenBank/DDBJ databases">
        <title>Whole genome shotgun sequence of Gordonia malaquae NBRC 108250.</title>
        <authorList>
            <person name="Yoshida I."/>
            <person name="Hosoyama A."/>
            <person name="Tsuchikane K."/>
            <person name="Ando Y."/>
            <person name="Baba S."/>
            <person name="Ohji S."/>
            <person name="Hamada M."/>
            <person name="Tamura T."/>
            <person name="Yamazoe A."/>
            <person name="Yamazaki S."/>
            <person name="Fujita N."/>
        </authorList>
    </citation>
    <scope>NUCLEOTIDE SEQUENCE [LARGE SCALE GENOMIC DNA]</scope>
    <source>
        <strain evidence="3 4">NBRC 108250</strain>
    </source>
</reference>
<keyword evidence="4" id="KW-1185">Reference proteome</keyword>
<gene>
    <name evidence="3" type="ORF">GM1_003_02170</name>
</gene>
<dbReference type="PANTHER" id="PTHR43048">
    <property type="entry name" value="METHYLMALONYL-COA EPIMERASE"/>
    <property type="match status" value="1"/>
</dbReference>
<dbReference type="InterPro" id="IPR029068">
    <property type="entry name" value="Glyas_Bleomycin-R_OHBP_Dase"/>
</dbReference>
<dbReference type="GO" id="GO:0046872">
    <property type="term" value="F:metal ion binding"/>
    <property type="evidence" value="ECO:0007669"/>
    <property type="project" value="UniProtKB-KW"/>
</dbReference>
<dbReference type="Pfam" id="PF13669">
    <property type="entry name" value="Glyoxalase_4"/>
    <property type="match status" value="1"/>
</dbReference>
<dbReference type="SUPFAM" id="SSF54593">
    <property type="entry name" value="Glyoxalase/Bleomycin resistance protein/Dihydroxybiphenyl dioxygenase"/>
    <property type="match status" value="1"/>
</dbReference>
<dbReference type="EMBL" id="BAOP01000003">
    <property type="protein sequence ID" value="GAC78478.1"/>
    <property type="molecule type" value="Genomic_DNA"/>
</dbReference>
<dbReference type="PROSITE" id="PS51819">
    <property type="entry name" value="VOC"/>
    <property type="match status" value="1"/>
</dbReference>
<dbReference type="CDD" id="cd06587">
    <property type="entry name" value="VOC"/>
    <property type="match status" value="1"/>
</dbReference>
<keyword evidence="1" id="KW-0479">Metal-binding</keyword>
<proteinExistence type="predicted"/>
<dbReference type="InterPro" id="IPR051785">
    <property type="entry name" value="MMCE/EMCE_epimerase"/>
</dbReference>
<dbReference type="PANTHER" id="PTHR43048:SF3">
    <property type="entry name" value="METHYLMALONYL-COA EPIMERASE, MITOCHONDRIAL"/>
    <property type="match status" value="1"/>
</dbReference>
<dbReference type="GO" id="GO:0004493">
    <property type="term" value="F:methylmalonyl-CoA epimerase activity"/>
    <property type="evidence" value="ECO:0007669"/>
    <property type="project" value="TreeGrafter"/>
</dbReference>
<dbReference type="InterPro" id="IPR037523">
    <property type="entry name" value="VOC_core"/>
</dbReference>
<evidence type="ECO:0000256" key="1">
    <source>
        <dbReference type="ARBA" id="ARBA00022723"/>
    </source>
</evidence>
<evidence type="ECO:0000259" key="2">
    <source>
        <dbReference type="PROSITE" id="PS51819"/>
    </source>
</evidence>
<dbReference type="STRING" id="410332.SAMN04488550_2460"/>
<evidence type="ECO:0000313" key="3">
    <source>
        <dbReference type="EMBL" id="GAC78478.1"/>
    </source>
</evidence>
<dbReference type="eggNOG" id="COG0346">
    <property type="taxonomic scope" value="Bacteria"/>
</dbReference>
<sequence>MSISTDPLRTSDVVLGIPVSDMAASSDAYRILLGEPFDAGVWTFGNGRVELLPGDAEAAVDFAVADLHESVRLLGRRGLAAVLRDETSYELEGVEPVGITVRNGRGDGPRVDHVVMYHHDVDAAVALYAGRLGMDLRLDRQIAEGVAQLFFRTSSVIVEVVAGPSMADRDRFGGVAWLVDDIDAEQHRLVDAGLDVSEVRIGRKPGTRVCTLRDRAFGTPTLLIEQTPKP</sequence>
<name>M3VA30_GORML</name>
<dbReference type="AlphaFoldDB" id="M3VA30"/>
<evidence type="ECO:0000313" key="4">
    <source>
        <dbReference type="Proteomes" id="UP000035009"/>
    </source>
</evidence>